<keyword evidence="3" id="KW-0235">DNA replication</keyword>
<dbReference type="GO" id="GO:0006297">
    <property type="term" value="P:nucleotide-excision repair, DNA gap filling"/>
    <property type="evidence" value="ECO:0007669"/>
    <property type="project" value="TreeGrafter"/>
</dbReference>
<sequence>MDELYLDNIDEFVNDHNKIVTYKWLSLTLGVHVNTAKQMLYHYLDHKRKESSAQLHATYLVSGKFVHNGQTSYKVSVVREDQLEDFKSKMSLIVSIHVYSVQKALLKDSGPLYSVDYDAVKDNLKNCSRYSAIRCANAVPMSSLELQQVREKQWGPTPEPENQKSATNGDTSQMSKPSSKPQKGIMGMFTNKATPKNQDSSKGVTSEQKEDTPVVDAAKSKPAGKSNPMINFFGSQTAKKPDKKVKEEEAAQSSSASEQRHQSSQPEAKHEAVAAELPKDTKRDCRSKTKRIKDSDSEEEKVEKKKMRRIKKPEPDSSDEDVLPDSPQQMETREPSPSPKKEQSHPEMKTRKRRQVLKSRTFVDDEGCIVTEKVYESESYSETEDDVPASKHTAKDPNPAKLPASNREDKKSQKKASNTNKGSKQASIMGFFQKK</sequence>
<dbReference type="InterPro" id="IPR041913">
    <property type="entry name" value="POLD3_sf"/>
</dbReference>
<accession>A0A3Q3K789</accession>
<feature type="compositionally biased region" description="Low complexity" evidence="5">
    <location>
        <begin position="172"/>
        <end position="183"/>
    </location>
</feature>
<keyword evidence="4" id="KW-0539">Nucleus</keyword>
<organism evidence="6 7">
    <name type="scientific">Monopterus albus</name>
    <name type="common">Swamp eel</name>
    <dbReference type="NCBI Taxonomy" id="43700"/>
    <lineage>
        <taxon>Eukaryota</taxon>
        <taxon>Metazoa</taxon>
        <taxon>Chordata</taxon>
        <taxon>Craniata</taxon>
        <taxon>Vertebrata</taxon>
        <taxon>Euteleostomi</taxon>
        <taxon>Actinopterygii</taxon>
        <taxon>Neopterygii</taxon>
        <taxon>Teleostei</taxon>
        <taxon>Neoteleostei</taxon>
        <taxon>Acanthomorphata</taxon>
        <taxon>Anabantaria</taxon>
        <taxon>Synbranchiformes</taxon>
        <taxon>Synbranchidae</taxon>
        <taxon>Monopterus</taxon>
    </lineage>
</organism>
<dbReference type="Proteomes" id="UP000261600">
    <property type="component" value="Unplaced"/>
</dbReference>
<dbReference type="CTD" id="10714"/>
<dbReference type="AlphaFoldDB" id="A0A3Q3K789"/>
<evidence type="ECO:0000313" key="6">
    <source>
        <dbReference type="Ensembl" id="ENSMALP00000024277.1"/>
    </source>
</evidence>
<dbReference type="PANTHER" id="PTHR17598">
    <property type="entry name" value="DNA POLYMERASE DELTA SUBUNIT 3"/>
    <property type="match status" value="1"/>
</dbReference>
<dbReference type="Ensembl" id="ENSMALT00000024735.1">
    <property type="protein sequence ID" value="ENSMALP00000024277.1"/>
    <property type="gene ID" value="ENSMALG00000016937.1"/>
</dbReference>
<feature type="compositionally biased region" description="Basic and acidic residues" evidence="5">
    <location>
        <begin position="267"/>
        <end position="295"/>
    </location>
</feature>
<evidence type="ECO:0000313" key="7">
    <source>
        <dbReference type="Proteomes" id="UP000261600"/>
    </source>
</evidence>
<proteinExistence type="predicted"/>
<feature type="compositionally biased region" description="Polar residues" evidence="5">
    <location>
        <begin position="415"/>
        <end position="426"/>
    </location>
</feature>
<evidence type="ECO:0000256" key="1">
    <source>
        <dbReference type="ARBA" id="ARBA00004123"/>
    </source>
</evidence>
<dbReference type="Pfam" id="PF09507">
    <property type="entry name" value="CDC27"/>
    <property type="match status" value="1"/>
</dbReference>
<dbReference type="GO" id="GO:1904161">
    <property type="term" value="P:DNA synthesis involved in UV-damage excision repair"/>
    <property type="evidence" value="ECO:0007669"/>
    <property type="project" value="TreeGrafter"/>
</dbReference>
<keyword evidence="7" id="KW-1185">Reference proteome</keyword>
<evidence type="ECO:0000256" key="5">
    <source>
        <dbReference type="SAM" id="MobiDB-lite"/>
    </source>
</evidence>
<evidence type="ECO:0000256" key="3">
    <source>
        <dbReference type="ARBA" id="ARBA00022705"/>
    </source>
</evidence>
<dbReference type="OrthoDB" id="514823at2759"/>
<dbReference type="PANTHER" id="PTHR17598:SF13">
    <property type="entry name" value="DNA POLYMERASE DELTA SUBUNIT 3"/>
    <property type="match status" value="1"/>
</dbReference>
<feature type="compositionally biased region" description="Basic and acidic residues" evidence="5">
    <location>
        <begin position="331"/>
        <end position="349"/>
    </location>
</feature>
<evidence type="ECO:0000256" key="2">
    <source>
        <dbReference type="ARBA" id="ARBA00017589"/>
    </source>
</evidence>
<dbReference type="GeneID" id="109974501"/>
<evidence type="ECO:0000256" key="4">
    <source>
        <dbReference type="ARBA" id="ARBA00023242"/>
    </source>
</evidence>
<protein>
    <recommendedName>
        <fullName evidence="2">DNA polymerase delta subunit 3</fullName>
    </recommendedName>
</protein>
<dbReference type="STRING" id="43700.ENSMALP00000024277"/>
<comment type="subcellular location">
    <subcellularLocation>
        <location evidence="1">Nucleus</location>
    </subcellularLocation>
</comment>
<dbReference type="GO" id="GO:0043625">
    <property type="term" value="C:delta DNA polymerase complex"/>
    <property type="evidence" value="ECO:0007669"/>
    <property type="project" value="InterPro"/>
</dbReference>
<name>A0A3Q3K789_MONAL</name>
<dbReference type="GO" id="GO:0006271">
    <property type="term" value="P:DNA strand elongation involved in DNA replication"/>
    <property type="evidence" value="ECO:0007669"/>
    <property type="project" value="TreeGrafter"/>
</dbReference>
<dbReference type="Gene3D" id="3.90.1030.20">
    <property type="entry name" value="DNA polymerase delta, p66 (Cdc27) subunit, wHTH domain"/>
    <property type="match status" value="1"/>
</dbReference>
<feature type="region of interest" description="Disordered" evidence="5">
    <location>
        <begin position="150"/>
        <end position="435"/>
    </location>
</feature>
<dbReference type="GO" id="GO:0003887">
    <property type="term" value="F:DNA-directed DNA polymerase activity"/>
    <property type="evidence" value="ECO:0007669"/>
    <property type="project" value="TreeGrafter"/>
</dbReference>
<dbReference type="KEGG" id="malb:109974501"/>
<reference evidence="6" key="2">
    <citation type="submission" date="2025-09" db="UniProtKB">
        <authorList>
            <consortium name="Ensembl"/>
        </authorList>
    </citation>
    <scope>IDENTIFICATION</scope>
</reference>
<feature type="compositionally biased region" description="Polar residues" evidence="5">
    <location>
        <begin position="191"/>
        <end position="206"/>
    </location>
</feature>
<dbReference type="InterPro" id="IPR019038">
    <property type="entry name" value="POLD3"/>
</dbReference>
<dbReference type="FunFam" id="3.90.1030.20:FF:000002">
    <property type="entry name" value="DNA polymerase delta subunit"/>
    <property type="match status" value="1"/>
</dbReference>
<dbReference type="RefSeq" id="XP_020480364.1">
    <property type="nucleotide sequence ID" value="XM_020624708.1"/>
</dbReference>
<feature type="compositionally biased region" description="Low complexity" evidence="5">
    <location>
        <begin position="251"/>
        <end position="265"/>
    </location>
</feature>
<reference evidence="6" key="1">
    <citation type="submission" date="2025-08" db="UniProtKB">
        <authorList>
            <consortium name="Ensembl"/>
        </authorList>
    </citation>
    <scope>IDENTIFICATION</scope>
</reference>